<sequence length="133" mass="15143">MFLDFLYRKELVVLMSAMAEWAKLWTVSRHVKRLNTCELFLYFTYSGPKIYSVSVQLNSRLVLCSSSRLSSPSSFFLFIVFSGLSLHVYSHAHISCSSEVQKRGGGNLNGERGKTRKDPNRARKESGKCCEFS</sequence>
<proteinExistence type="predicted"/>
<evidence type="ECO:0000313" key="2">
    <source>
        <dbReference type="EMBL" id="JAO05579.1"/>
    </source>
</evidence>
<evidence type="ECO:0000256" key="1">
    <source>
        <dbReference type="SAM" id="MobiDB-lite"/>
    </source>
</evidence>
<protein>
    <submittedName>
        <fullName evidence="2">PPUP8716</fullName>
    </submittedName>
</protein>
<feature type="region of interest" description="Disordered" evidence="1">
    <location>
        <begin position="99"/>
        <end position="133"/>
    </location>
</feature>
<reference evidence="2" key="1">
    <citation type="submission" date="2014-12" db="EMBL/GenBank/DDBJ databases">
        <title>Parallel Evolution in Life History Adaptation Evident in the Tissue-Specific Poeciliopsis prolifica transcriptome.</title>
        <authorList>
            <person name="Jue N.K."/>
            <person name="Foley R.J."/>
            <person name="Obergfell C."/>
            <person name="Reznick D.N."/>
            <person name="O'Neill R.J."/>
            <person name="O'Neill M.J."/>
        </authorList>
    </citation>
    <scope>NUCLEOTIDE SEQUENCE</scope>
</reference>
<gene>
    <name evidence="2" type="primary">PPUP8716</name>
</gene>
<accession>A0A0S7EQB2</accession>
<feature type="non-terminal residue" evidence="2">
    <location>
        <position position="133"/>
    </location>
</feature>
<organism evidence="2">
    <name type="scientific">Poeciliopsis prolifica</name>
    <name type="common">blackstripe livebearer</name>
    <dbReference type="NCBI Taxonomy" id="188132"/>
    <lineage>
        <taxon>Eukaryota</taxon>
        <taxon>Metazoa</taxon>
        <taxon>Chordata</taxon>
        <taxon>Craniata</taxon>
        <taxon>Vertebrata</taxon>
        <taxon>Euteleostomi</taxon>
        <taxon>Actinopterygii</taxon>
        <taxon>Neopterygii</taxon>
        <taxon>Teleostei</taxon>
        <taxon>Neoteleostei</taxon>
        <taxon>Acanthomorphata</taxon>
        <taxon>Ovalentaria</taxon>
        <taxon>Atherinomorphae</taxon>
        <taxon>Cyprinodontiformes</taxon>
        <taxon>Poeciliidae</taxon>
        <taxon>Poeciliinae</taxon>
        <taxon>Poeciliopsis</taxon>
    </lineage>
</organism>
<dbReference type="EMBL" id="GBYX01476098">
    <property type="protein sequence ID" value="JAO05579.1"/>
    <property type="molecule type" value="Transcribed_RNA"/>
</dbReference>
<name>A0A0S7EQB2_9TELE</name>
<feature type="compositionally biased region" description="Basic and acidic residues" evidence="1">
    <location>
        <begin position="111"/>
        <end position="133"/>
    </location>
</feature>
<dbReference type="AlphaFoldDB" id="A0A0S7EQB2"/>